<keyword evidence="1" id="KW-0479">Metal-binding</keyword>
<gene>
    <name evidence="4" type="ORF">FOZ63_025899</name>
</gene>
<dbReference type="EMBL" id="JABANO010007996">
    <property type="protein sequence ID" value="KAF4749239.1"/>
    <property type="molecule type" value="Genomic_DNA"/>
</dbReference>
<dbReference type="PROSITE" id="PS50966">
    <property type="entry name" value="ZF_SWIM"/>
    <property type="match status" value="1"/>
</dbReference>
<comment type="caution">
    <text evidence="4">The sequence shown here is derived from an EMBL/GenBank/DDBJ whole genome shotgun (WGS) entry which is preliminary data.</text>
</comment>
<dbReference type="Proteomes" id="UP000553632">
    <property type="component" value="Unassembled WGS sequence"/>
</dbReference>
<name>A0A7J6TV16_PEROL</name>
<organism evidence="4 5">
    <name type="scientific">Perkinsus olseni</name>
    <name type="common">Perkinsus atlanticus</name>
    <dbReference type="NCBI Taxonomy" id="32597"/>
    <lineage>
        <taxon>Eukaryota</taxon>
        <taxon>Sar</taxon>
        <taxon>Alveolata</taxon>
        <taxon>Perkinsozoa</taxon>
        <taxon>Perkinsea</taxon>
        <taxon>Perkinsida</taxon>
        <taxon>Perkinsidae</taxon>
        <taxon>Perkinsus</taxon>
    </lineage>
</organism>
<evidence type="ECO:0000259" key="3">
    <source>
        <dbReference type="PROSITE" id="PS50966"/>
    </source>
</evidence>
<dbReference type="GO" id="GO:0008270">
    <property type="term" value="F:zinc ion binding"/>
    <property type="evidence" value="ECO:0007669"/>
    <property type="project" value="UniProtKB-KW"/>
</dbReference>
<sequence length="912" mass="104265">TTPSRMVHTRIRLDDAPVCQAQWALPDDDEPLEFKAIARPQAYMPLRIGGLAVASSSWDWIYPDSSMRASPVKRQRTQKRFQDGPFDTLEGALRAATSFAGADVEKLCKKDTQTRAGNERVDIYRCPFGDRVGWQRCRWTVNVVYGPSGFHLELPTEHSPHERVSGQAERLPPLSTAVKSIVDKDAIEGVPPWKTMRKLADARLAEPSDAVRKQVYNRRYACKQERHDGIRGPGKTFYELKEYVESLPSPPRDDTQAFCLASSLDPNDDYFAFFSCLSLLRNHADSTILVGDFTHNLSWVGIPTLLLGTHSRKGSFQLLSVGYSSREDSVHVEAGMRGIVNWCERLGISHHPFILIADSAGCFGGAFEAVVQLSILMVVRQECHSQVHGLFIPDRLDGNYRLPPSLSVSAMTPPINVRVHCHVHMRDNINKALKKYIKSANAGEKQWAEKQKESFRQAIAFIQNSSCERHFRIACQLMVSAWEPHHKEMVDYFREHWVHKKCMWAQGVPDDVPNYISRSNNACEGTNKALKYGMIEKGTSIADLTSQLMQVCTDYGRQTEANLRTTTDDGKLERKHVIEGGKWMRTETAKNIWINKEQSRYYLPSHQLIKACRRGSSELERVIRGFEVKYESELAGSWESWEEFQYLMSNILVVERCAPHYECSCPQSRTGVCKHVVGIYLLEDKLKGYSWKQLNLPGGQPLGKPKYDRTTARMIDESHEERRMGLVSFLQLPDSAVLPSAAKIVERRARATVARTADTHEAEDQGLVATQGGLIHDGEHEQEHEDYGLDDVEYQEDHEEELNDVEYQEAHEDELDDVEYQEDHDEELDDVEYQEDHEEELDDVEYQEDHEEELDDVEYQEDHEEELDDVEYQGDNEEDELDGDREQQPRQDWVDDAGNQEVHGDDVIDHPL</sequence>
<evidence type="ECO:0000313" key="4">
    <source>
        <dbReference type="EMBL" id="KAF4749239.1"/>
    </source>
</evidence>
<feature type="non-terminal residue" evidence="4">
    <location>
        <position position="912"/>
    </location>
</feature>
<feature type="compositionally biased region" description="Acidic residues" evidence="2">
    <location>
        <begin position="820"/>
        <end position="883"/>
    </location>
</feature>
<keyword evidence="5" id="KW-1185">Reference proteome</keyword>
<keyword evidence="1" id="KW-0863">Zinc-finger</keyword>
<reference evidence="4 5" key="1">
    <citation type="submission" date="2020-04" db="EMBL/GenBank/DDBJ databases">
        <title>Perkinsus olseni comparative genomics.</title>
        <authorList>
            <person name="Bogema D.R."/>
        </authorList>
    </citation>
    <scope>NUCLEOTIDE SEQUENCE [LARGE SCALE GENOMIC DNA]</scope>
    <source>
        <strain evidence="4 5">ATCC PRA-207</strain>
    </source>
</reference>
<proteinExistence type="predicted"/>
<dbReference type="AlphaFoldDB" id="A0A7J6TV16"/>
<evidence type="ECO:0000256" key="1">
    <source>
        <dbReference type="PROSITE-ProRule" id="PRU00325"/>
    </source>
</evidence>
<keyword evidence="1" id="KW-0862">Zinc</keyword>
<feature type="domain" description="SWIM-type" evidence="3">
    <location>
        <begin position="648"/>
        <end position="684"/>
    </location>
</feature>
<evidence type="ECO:0000313" key="5">
    <source>
        <dbReference type="Proteomes" id="UP000553632"/>
    </source>
</evidence>
<protein>
    <recommendedName>
        <fullName evidence="3">SWIM-type domain-containing protein</fullName>
    </recommendedName>
</protein>
<accession>A0A7J6TV16</accession>
<dbReference type="InterPro" id="IPR007527">
    <property type="entry name" value="Znf_SWIM"/>
</dbReference>
<feature type="region of interest" description="Disordered" evidence="2">
    <location>
        <begin position="820"/>
        <end position="912"/>
    </location>
</feature>
<evidence type="ECO:0000256" key="2">
    <source>
        <dbReference type="SAM" id="MobiDB-lite"/>
    </source>
</evidence>
<feature type="compositionally biased region" description="Basic and acidic residues" evidence="2">
    <location>
        <begin position="902"/>
        <end position="912"/>
    </location>
</feature>
<feature type="compositionally biased region" description="Basic and acidic residues" evidence="2">
    <location>
        <begin position="884"/>
        <end position="893"/>
    </location>
</feature>